<accession>A0A0B7GVX8</accession>
<dbReference type="AlphaFoldDB" id="A0A0B7GVX8"/>
<dbReference type="Proteomes" id="UP000042527">
    <property type="component" value="Unassembled WGS sequence"/>
</dbReference>
<sequence>MERKEEEIFFILFQAEKINTPTLDFSKVKYIDIGSAIYIKAFVEFLRENNREPKISCSPKNQKMRQILQHLGIFDYQLKITYNDIRCWAVRKWHKDFKKYPGVNFGKVLYKEILPEVLKDKIPSTEFSRIASSLSELLSNCTEHAYTKQDVFTNFYLIAGEYENDIKKSNTVSFCILDYGQGFKASLKKNTLFESVINKFKEDADSNLLKEAAKGNFNADKAKNSGRGTGLPAVTESVKLIKGSLYLYSDNGSYKVKKGTEEVRDRRYPVRGSIIEVILPINDEGNDDI</sequence>
<dbReference type="InterPro" id="IPR036890">
    <property type="entry name" value="HATPase_C_sf"/>
</dbReference>
<gene>
    <name evidence="1" type="ORF">TPHV1_50094</name>
</gene>
<keyword evidence="2" id="KW-1185">Reference proteome</keyword>
<evidence type="ECO:0000313" key="2">
    <source>
        <dbReference type="Proteomes" id="UP000042527"/>
    </source>
</evidence>
<reference evidence="2" key="1">
    <citation type="submission" date="2015-01" db="EMBL/GenBank/DDBJ databases">
        <authorList>
            <person name="Manzoor Shahid"/>
            <person name="Zubair Saima"/>
        </authorList>
    </citation>
    <scope>NUCLEOTIDE SEQUENCE [LARGE SCALE GENOMIC DNA]</scope>
    <source>
        <strain evidence="2">V1</strain>
    </source>
</reference>
<name>A0A0B7GVX8_TREPH</name>
<dbReference type="RefSeq" id="WP_044634927.1">
    <property type="nucleotide sequence ID" value="NZ_CDNC01000045.1"/>
</dbReference>
<evidence type="ECO:0000313" key="1">
    <source>
        <dbReference type="EMBL" id="CEM62834.1"/>
    </source>
</evidence>
<dbReference type="Gene3D" id="3.30.565.10">
    <property type="entry name" value="Histidine kinase-like ATPase, C-terminal domain"/>
    <property type="match status" value="1"/>
</dbReference>
<dbReference type="OrthoDB" id="5243175at2"/>
<organism evidence="1 2">
    <name type="scientific">Treponema phagedenis</name>
    <dbReference type="NCBI Taxonomy" id="162"/>
    <lineage>
        <taxon>Bacteria</taxon>
        <taxon>Pseudomonadati</taxon>
        <taxon>Spirochaetota</taxon>
        <taxon>Spirochaetia</taxon>
        <taxon>Spirochaetales</taxon>
        <taxon>Treponemataceae</taxon>
        <taxon>Treponema</taxon>
    </lineage>
</organism>
<dbReference type="SUPFAM" id="SSF55874">
    <property type="entry name" value="ATPase domain of HSP90 chaperone/DNA topoisomerase II/histidine kinase"/>
    <property type="match status" value="1"/>
</dbReference>
<protein>
    <submittedName>
        <fullName evidence="1">Uncharacterized protein</fullName>
    </submittedName>
</protein>
<dbReference type="EMBL" id="CDNC01000045">
    <property type="protein sequence ID" value="CEM62834.1"/>
    <property type="molecule type" value="Genomic_DNA"/>
</dbReference>
<proteinExistence type="predicted"/>